<comment type="subcellular location">
    <subcellularLocation>
        <location evidence="2">Cell membrane</location>
    </subcellularLocation>
    <subcellularLocation>
        <location evidence="1">Membrane</location>
        <topology evidence="1">Multi-pass membrane protein</topology>
    </subcellularLocation>
</comment>
<evidence type="ECO:0000256" key="7">
    <source>
        <dbReference type="ARBA" id="ARBA00023136"/>
    </source>
</evidence>
<reference evidence="11" key="1">
    <citation type="journal article" date="2020" name="Phytopathology">
        <title>Genome sequence of the chestnut blight fungus Cryphonectria parasitica EP155: A fundamental resource for an archetypical invasive plant pathogen.</title>
        <authorList>
            <person name="Crouch J.A."/>
            <person name="Dawe A."/>
            <person name="Aerts A."/>
            <person name="Barry K."/>
            <person name="Churchill A.C.L."/>
            <person name="Grimwood J."/>
            <person name="Hillman B."/>
            <person name="Milgroom M.G."/>
            <person name="Pangilinan J."/>
            <person name="Smith M."/>
            <person name="Salamov A."/>
            <person name="Schmutz J."/>
            <person name="Yadav J."/>
            <person name="Grigoriev I.V."/>
            <person name="Nuss D."/>
        </authorList>
    </citation>
    <scope>NUCLEOTIDE SEQUENCE</scope>
    <source>
        <strain evidence="11">EP155</strain>
    </source>
</reference>
<keyword evidence="4" id="KW-1003">Cell membrane</keyword>
<name>A0A9P5CMU3_CRYP1</name>
<feature type="transmembrane region" description="Helical" evidence="9">
    <location>
        <begin position="328"/>
        <end position="353"/>
    </location>
</feature>
<evidence type="ECO:0000256" key="5">
    <source>
        <dbReference type="ARBA" id="ARBA00022692"/>
    </source>
</evidence>
<feature type="transmembrane region" description="Helical" evidence="9">
    <location>
        <begin position="190"/>
        <end position="211"/>
    </location>
</feature>
<feature type="transmembrane region" description="Helical" evidence="9">
    <location>
        <begin position="469"/>
        <end position="488"/>
    </location>
</feature>
<sequence length="526" mass="57566">MPAEPDPAQEPLLGSPSREAGYGVHNSNKAHDTASGEAKIVHFSAGDAEDPRNWPRWKKWLMIGPILLIDLSVSWGASGFSPASKKFALDFGLPAGMGTLGLSSYVLGLAFGPMTLAPLSEYYGRRPVYIYSYFIYLCLLAASAVSPNLAVFLPVRLLSGYFASVTIANFGGTIADLYHPHDTGPAMSLYLWAATCGSPSGFFLMSFVAHYKGWRDVFWALLAICGTLWAIMTLSLIYCGETRHSIILERKAERERKSSSPGEAVDIPEHLRKRSVKQLLQLTLSRPFRFLGTEAIIMFAALYNGYLYGLSFLFNTAFTLVFGHGHGFHTIGIGVCFLGLCFGISLGPVTNILQERYYQRMVHQSGGKNVPEARVQPMGKIAAILLPVSLLWFAWTTDPSIHPIVPVLASALWGWSFYSLILMTFTYTEDSYKQYSASALAGIGLIRNLFGAGFPLFAHSLFTNLGYEWAGTLLAGLALVLVPIPFVLSRYGRLLREKSPWAREHMDDLEDEDEAGPSAAAGVGAA</sequence>
<feature type="compositionally biased region" description="Low complexity" evidence="8">
    <location>
        <begin position="516"/>
        <end position="526"/>
    </location>
</feature>
<dbReference type="PROSITE" id="PS00216">
    <property type="entry name" value="SUGAR_TRANSPORT_1"/>
    <property type="match status" value="1"/>
</dbReference>
<keyword evidence="12" id="KW-1185">Reference proteome</keyword>
<evidence type="ECO:0000313" key="11">
    <source>
        <dbReference type="EMBL" id="KAF3764749.1"/>
    </source>
</evidence>
<dbReference type="Gene3D" id="1.20.1250.20">
    <property type="entry name" value="MFS general substrate transporter like domains"/>
    <property type="match status" value="1"/>
</dbReference>
<dbReference type="InterPro" id="IPR020846">
    <property type="entry name" value="MFS_dom"/>
</dbReference>
<dbReference type="PROSITE" id="PS50850">
    <property type="entry name" value="MFS"/>
    <property type="match status" value="1"/>
</dbReference>
<accession>A0A9P5CMU3</accession>
<feature type="domain" description="Major facilitator superfamily (MFS) profile" evidence="10">
    <location>
        <begin position="62"/>
        <end position="493"/>
    </location>
</feature>
<dbReference type="InterPro" id="IPR005829">
    <property type="entry name" value="Sugar_transporter_CS"/>
</dbReference>
<feature type="transmembrane region" description="Helical" evidence="9">
    <location>
        <begin position="295"/>
        <end position="322"/>
    </location>
</feature>
<evidence type="ECO:0000256" key="3">
    <source>
        <dbReference type="ARBA" id="ARBA00008335"/>
    </source>
</evidence>
<evidence type="ECO:0000256" key="4">
    <source>
        <dbReference type="ARBA" id="ARBA00022475"/>
    </source>
</evidence>
<feature type="transmembrane region" description="Helical" evidence="9">
    <location>
        <begin position="401"/>
        <end position="425"/>
    </location>
</feature>
<dbReference type="GO" id="GO:0140115">
    <property type="term" value="P:export across plasma membrane"/>
    <property type="evidence" value="ECO:0007669"/>
    <property type="project" value="UniProtKB-ARBA"/>
</dbReference>
<dbReference type="InterPro" id="IPR036259">
    <property type="entry name" value="MFS_trans_sf"/>
</dbReference>
<comment type="caution">
    <text evidence="11">The sequence shown here is derived from an EMBL/GenBank/DDBJ whole genome shotgun (WGS) entry which is preliminary data.</text>
</comment>
<feature type="region of interest" description="Disordered" evidence="8">
    <location>
        <begin position="1"/>
        <end position="33"/>
    </location>
</feature>
<gene>
    <name evidence="11" type="ORF">M406DRAFT_91216</name>
</gene>
<dbReference type="AlphaFoldDB" id="A0A9P5CMU3"/>
<feature type="transmembrane region" description="Helical" evidence="9">
    <location>
        <begin position="97"/>
        <end position="116"/>
    </location>
</feature>
<proteinExistence type="inferred from homology"/>
<evidence type="ECO:0000259" key="10">
    <source>
        <dbReference type="PROSITE" id="PS50850"/>
    </source>
</evidence>
<feature type="transmembrane region" description="Helical" evidence="9">
    <location>
        <begin position="158"/>
        <end position="178"/>
    </location>
</feature>
<organism evidence="11 12">
    <name type="scientific">Cryphonectria parasitica (strain ATCC 38755 / EP155)</name>
    <dbReference type="NCBI Taxonomy" id="660469"/>
    <lineage>
        <taxon>Eukaryota</taxon>
        <taxon>Fungi</taxon>
        <taxon>Dikarya</taxon>
        <taxon>Ascomycota</taxon>
        <taxon>Pezizomycotina</taxon>
        <taxon>Sordariomycetes</taxon>
        <taxon>Sordariomycetidae</taxon>
        <taxon>Diaporthales</taxon>
        <taxon>Cryphonectriaceae</taxon>
        <taxon>Cryphonectria-Endothia species complex</taxon>
        <taxon>Cryphonectria</taxon>
    </lineage>
</organism>
<protein>
    <recommendedName>
        <fullName evidence="10">Major facilitator superfamily (MFS) profile domain-containing protein</fullName>
    </recommendedName>
</protein>
<dbReference type="InterPro" id="IPR011701">
    <property type="entry name" value="MFS"/>
</dbReference>
<evidence type="ECO:0000256" key="6">
    <source>
        <dbReference type="ARBA" id="ARBA00022989"/>
    </source>
</evidence>
<dbReference type="GO" id="GO:0022857">
    <property type="term" value="F:transmembrane transporter activity"/>
    <property type="evidence" value="ECO:0007669"/>
    <property type="project" value="InterPro"/>
</dbReference>
<dbReference type="GO" id="GO:0042908">
    <property type="term" value="P:xenobiotic transport"/>
    <property type="evidence" value="ECO:0007669"/>
    <property type="project" value="UniProtKB-ARBA"/>
</dbReference>
<dbReference type="Proteomes" id="UP000803844">
    <property type="component" value="Unassembled WGS sequence"/>
</dbReference>
<dbReference type="EMBL" id="MU032348">
    <property type="protein sequence ID" value="KAF3764749.1"/>
    <property type="molecule type" value="Genomic_DNA"/>
</dbReference>
<feature type="region of interest" description="Disordered" evidence="8">
    <location>
        <begin position="506"/>
        <end position="526"/>
    </location>
</feature>
<keyword evidence="6 9" id="KW-1133">Transmembrane helix</keyword>
<evidence type="ECO:0000256" key="9">
    <source>
        <dbReference type="SAM" id="Phobius"/>
    </source>
</evidence>
<evidence type="ECO:0000256" key="8">
    <source>
        <dbReference type="SAM" id="MobiDB-lite"/>
    </source>
</evidence>
<dbReference type="PANTHER" id="PTHR23502:SF24">
    <property type="entry name" value="TRANSPORTER, PUTATIVE-RELATED"/>
    <property type="match status" value="1"/>
</dbReference>
<feature type="transmembrane region" description="Helical" evidence="9">
    <location>
        <begin position="60"/>
        <end position="77"/>
    </location>
</feature>
<dbReference type="SUPFAM" id="SSF103473">
    <property type="entry name" value="MFS general substrate transporter"/>
    <property type="match status" value="1"/>
</dbReference>
<feature type="transmembrane region" description="Helical" evidence="9">
    <location>
        <begin position="437"/>
        <end position="457"/>
    </location>
</feature>
<dbReference type="OrthoDB" id="3936150at2759"/>
<keyword evidence="7 9" id="KW-0472">Membrane</keyword>
<dbReference type="RefSeq" id="XP_040775710.1">
    <property type="nucleotide sequence ID" value="XM_040926197.1"/>
</dbReference>
<dbReference type="FunFam" id="1.20.1250.20:FF:000082">
    <property type="entry name" value="MFS multidrug transporter, putative"/>
    <property type="match status" value="1"/>
</dbReference>
<dbReference type="GO" id="GO:0005886">
    <property type="term" value="C:plasma membrane"/>
    <property type="evidence" value="ECO:0007669"/>
    <property type="project" value="UniProtKB-SubCell"/>
</dbReference>
<evidence type="ECO:0000256" key="1">
    <source>
        <dbReference type="ARBA" id="ARBA00004141"/>
    </source>
</evidence>
<evidence type="ECO:0000256" key="2">
    <source>
        <dbReference type="ARBA" id="ARBA00004236"/>
    </source>
</evidence>
<dbReference type="Pfam" id="PF07690">
    <property type="entry name" value="MFS_1"/>
    <property type="match status" value="1"/>
</dbReference>
<dbReference type="GeneID" id="63843326"/>
<feature type="transmembrane region" description="Helical" evidence="9">
    <location>
        <begin position="378"/>
        <end position="395"/>
    </location>
</feature>
<feature type="transmembrane region" description="Helical" evidence="9">
    <location>
        <begin position="128"/>
        <end position="146"/>
    </location>
</feature>
<evidence type="ECO:0000313" key="12">
    <source>
        <dbReference type="Proteomes" id="UP000803844"/>
    </source>
</evidence>
<comment type="similarity">
    <text evidence="3">Belongs to the major facilitator superfamily.</text>
</comment>
<dbReference type="CDD" id="cd17323">
    <property type="entry name" value="MFS_Tpo1_MDR_like"/>
    <property type="match status" value="1"/>
</dbReference>
<feature type="transmembrane region" description="Helical" evidence="9">
    <location>
        <begin position="217"/>
        <end position="240"/>
    </location>
</feature>
<keyword evidence="5 9" id="KW-0812">Transmembrane</keyword>
<dbReference type="PANTHER" id="PTHR23502">
    <property type="entry name" value="MAJOR FACILITATOR SUPERFAMILY"/>
    <property type="match status" value="1"/>
</dbReference>